<sequence>MDKKSKKINLNDVDMTDVEVISADNIDINEYFRRKLFECIAKEESRLFLYKEKNK</sequence>
<dbReference type="AlphaFoldDB" id="A0A9W4PGF4"/>
<dbReference type="GeneID" id="97413086"/>
<reference evidence="2" key="2">
    <citation type="submission" date="2014-10" db="EMBL/GenBank/DDBJ databases">
        <authorList>
            <person name="Urmite Genomes"/>
        </authorList>
    </citation>
    <scope>NUCLEOTIDE SEQUENCE</scope>
    <source>
        <strain evidence="2">P558</strain>
    </source>
</reference>
<name>A0A9W4PGF4_9BACI</name>
<evidence type="ECO:0000313" key="3">
    <source>
        <dbReference type="Proteomes" id="UP000182110"/>
    </source>
</evidence>
<organism evidence="1 4">
    <name type="scientific">Peribacillus simplex</name>
    <dbReference type="NCBI Taxonomy" id="1478"/>
    <lineage>
        <taxon>Bacteria</taxon>
        <taxon>Bacillati</taxon>
        <taxon>Bacillota</taxon>
        <taxon>Bacilli</taxon>
        <taxon>Bacillales</taxon>
        <taxon>Bacillaceae</taxon>
        <taxon>Peribacillus</taxon>
    </lineage>
</organism>
<dbReference type="EMBL" id="CAKKMG010000054">
    <property type="protein sequence ID" value="CAH0261311.1"/>
    <property type="molecule type" value="Genomic_DNA"/>
</dbReference>
<keyword evidence="3" id="KW-1185">Reference proteome</keyword>
<proteinExistence type="predicted"/>
<evidence type="ECO:0000313" key="1">
    <source>
        <dbReference type="EMBL" id="CAH0261311.1"/>
    </source>
</evidence>
<evidence type="ECO:0000313" key="4">
    <source>
        <dbReference type="Proteomes" id="UP000789326"/>
    </source>
</evidence>
<dbReference type="RefSeq" id="WP_153246107.1">
    <property type="nucleotide sequence ID" value="NZ_CAKKMG010000054.1"/>
</dbReference>
<protein>
    <submittedName>
        <fullName evidence="1">Uncharacterized protein</fullName>
    </submittedName>
</protein>
<accession>A0A9W4PGF4</accession>
<evidence type="ECO:0000313" key="2">
    <source>
        <dbReference type="EMBL" id="CEG32528.1"/>
    </source>
</evidence>
<comment type="caution">
    <text evidence="1">The sequence shown here is derived from an EMBL/GenBank/DDBJ whole genome shotgun (WGS) entry which is preliminary data.</text>
</comment>
<reference evidence="1" key="3">
    <citation type="submission" date="2021-11" db="EMBL/GenBank/DDBJ databases">
        <authorList>
            <person name="Bulgarelli D."/>
        </authorList>
    </citation>
    <scope>NUCLEOTIDE SEQUENCE</scope>
    <source>
        <strain evidence="1">Bi133</strain>
    </source>
</reference>
<dbReference type="EMBL" id="CCXW01000001">
    <property type="protein sequence ID" value="CEG32528.1"/>
    <property type="molecule type" value="Genomic_DNA"/>
</dbReference>
<reference evidence="2 3" key="1">
    <citation type="journal article" date="2014" name="Genome Announc.">
        <title>Genome Sequence of Bacillus simplex Strain P558, Isolated from a Human Fecal Sample.</title>
        <authorList>
            <person name="Croce O."/>
            <person name="Hugon P."/>
            <person name="Lagier J.C."/>
            <person name="Bibi F."/>
            <person name="Robert C."/>
            <person name="Azhar E.I."/>
            <person name="Raoult D."/>
            <person name="Fournier P.E."/>
        </authorList>
    </citation>
    <scope>NUCLEOTIDE SEQUENCE [LARGE SCALE GENOMIC DNA]</scope>
    <source>
        <strain evidence="2 3">P558</strain>
    </source>
</reference>
<gene>
    <name evidence="2" type="ORF">BN1180_02689</name>
    <name evidence="1" type="ORF">SRABI133_03396</name>
</gene>
<dbReference type="Proteomes" id="UP000789326">
    <property type="component" value="Unassembled WGS sequence"/>
</dbReference>
<dbReference type="Proteomes" id="UP000182110">
    <property type="component" value="Unassembled WGS sequence"/>
</dbReference>